<evidence type="ECO:0000259" key="3">
    <source>
        <dbReference type="Pfam" id="PF14780"/>
    </source>
</evidence>
<dbReference type="Pfam" id="PF14780">
    <property type="entry name" value="NEPRO_N"/>
    <property type="match status" value="1"/>
</dbReference>
<feature type="compositionally biased region" description="Low complexity" evidence="1">
    <location>
        <begin position="415"/>
        <end position="432"/>
    </location>
</feature>
<comment type="caution">
    <text evidence="4">The sequence shown here is derived from an EMBL/GenBank/DDBJ whole genome shotgun (WGS) entry which is preliminary data.</text>
</comment>
<protein>
    <recommendedName>
        <fullName evidence="3">Nucleolus and neural progenitor protein-like N-terminal domain-containing protein</fullName>
    </recommendedName>
</protein>
<evidence type="ECO:0000313" key="4">
    <source>
        <dbReference type="EMBL" id="KAG2250597.1"/>
    </source>
</evidence>
<feature type="domain" description="Nucleolus and neural progenitor protein-like N-terminal" evidence="3">
    <location>
        <begin position="98"/>
        <end position="254"/>
    </location>
</feature>
<evidence type="ECO:0000256" key="1">
    <source>
        <dbReference type="SAM" id="MobiDB-lite"/>
    </source>
</evidence>
<keyword evidence="5" id="KW-1185">Reference proteome</keyword>
<feature type="region of interest" description="Disordered" evidence="1">
    <location>
        <begin position="488"/>
        <end position="509"/>
    </location>
</feature>
<feature type="region of interest" description="Disordered" evidence="1">
    <location>
        <begin position="402"/>
        <end position="450"/>
    </location>
</feature>
<feature type="region of interest" description="Disordered" evidence="1">
    <location>
        <begin position="535"/>
        <end position="567"/>
    </location>
</feature>
<dbReference type="Proteomes" id="UP000886595">
    <property type="component" value="Unassembled WGS sequence"/>
</dbReference>
<gene>
    <name evidence="4" type="ORF">Bca52824_080733</name>
</gene>
<feature type="compositionally biased region" description="Basic and acidic residues" evidence="1">
    <location>
        <begin position="440"/>
        <end position="449"/>
    </location>
</feature>
<dbReference type="PANTHER" id="PTHR34786:SF1">
    <property type="entry name" value="OS09G0504900 PROTEIN"/>
    <property type="match status" value="1"/>
</dbReference>
<dbReference type="PANTHER" id="PTHR34786">
    <property type="entry name" value="OS09G0504900 PROTEIN"/>
    <property type="match status" value="1"/>
</dbReference>
<feature type="transmembrane region" description="Helical" evidence="2">
    <location>
        <begin position="210"/>
        <end position="235"/>
    </location>
</feature>
<accession>A0A8X7PGN2</accession>
<name>A0A8X7PGN2_BRACI</name>
<organism evidence="4 5">
    <name type="scientific">Brassica carinata</name>
    <name type="common">Ethiopian mustard</name>
    <name type="synonym">Abyssinian cabbage</name>
    <dbReference type="NCBI Taxonomy" id="52824"/>
    <lineage>
        <taxon>Eukaryota</taxon>
        <taxon>Viridiplantae</taxon>
        <taxon>Streptophyta</taxon>
        <taxon>Embryophyta</taxon>
        <taxon>Tracheophyta</taxon>
        <taxon>Spermatophyta</taxon>
        <taxon>Magnoliopsida</taxon>
        <taxon>eudicotyledons</taxon>
        <taxon>Gunneridae</taxon>
        <taxon>Pentapetalae</taxon>
        <taxon>rosids</taxon>
        <taxon>malvids</taxon>
        <taxon>Brassicales</taxon>
        <taxon>Brassicaceae</taxon>
        <taxon>Brassiceae</taxon>
        <taxon>Brassica</taxon>
    </lineage>
</organism>
<reference evidence="4 5" key="1">
    <citation type="submission" date="2020-02" db="EMBL/GenBank/DDBJ databases">
        <authorList>
            <person name="Ma Q."/>
            <person name="Huang Y."/>
            <person name="Song X."/>
            <person name="Pei D."/>
        </authorList>
    </citation>
    <scope>NUCLEOTIDE SEQUENCE [LARGE SCALE GENOMIC DNA]</scope>
    <source>
        <strain evidence="4">Sxm20200214</strain>
        <tissue evidence="4">Leaf</tissue>
    </source>
</reference>
<dbReference type="OrthoDB" id="114080at2759"/>
<proteinExistence type="predicted"/>
<sequence>MVEIWKSKCRRACSRSVAKLESLLSIVGGVCGEPKTSSTTVSGKGHGDSVVISNVEGKKRETRGLGCHSKWWLTAAELRSLKAAWFCYKSCTMEDDVQAKALEEKLKSQLRLLELEHAVFERMVYKNKNQHRRCSYFQYLLKVRRDLRLLRTANMEEILRPCFHVMSGTGTKQKLHVLESLKLKKSPSILDRLRGALHLLSQMTEPILKAASGISVLLACSFFIGSSMTFLALLARLRVLIQQILLDAVSVFNSVTSTSLKKQSVKIAQEGVEVFREFYPKDEECFTLLDCVWKTDKYVLIETLQNCESSKPLEENVSEDVTTKDSLVQYRTSVSSLGEDLSQLPEADNGGVTVTKSSIAIAETASSKTNNVLLPEVSENPGDATTRDCSIQYQTSVCPLGEEISPLPEADSGGVTVTESSTPTAETASSKTNNALQPEVSDKPEDATTRDCSVQYETFVSPFGEDMSLSLPEADKDVGGTVTESSNLIAKAEPEDLEKPDDESTKPVTPAKINADTIKPSCRATKVAFLRVKRPFAEITPNPTEEPPRKKQKTGEKDKKEAKEDGFYNLLIRGTHKDSLF</sequence>
<keyword evidence="2" id="KW-0812">Transmembrane</keyword>
<keyword evidence="2" id="KW-1133">Transmembrane helix</keyword>
<dbReference type="EMBL" id="JAAMPC010000016">
    <property type="protein sequence ID" value="KAG2250597.1"/>
    <property type="molecule type" value="Genomic_DNA"/>
</dbReference>
<evidence type="ECO:0000313" key="5">
    <source>
        <dbReference type="Proteomes" id="UP000886595"/>
    </source>
</evidence>
<dbReference type="InterPro" id="IPR027951">
    <property type="entry name" value="Nepro_N"/>
</dbReference>
<feature type="compositionally biased region" description="Basic and acidic residues" evidence="1">
    <location>
        <begin position="546"/>
        <end position="566"/>
    </location>
</feature>
<dbReference type="AlphaFoldDB" id="A0A8X7PGN2"/>
<evidence type="ECO:0000256" key="2">
    <source>
        <dbReference type="SAM" id="Phobius"/>
    </source>
</evidence>
<keyword evidence="2" id="KW-0472">Membrane</keyword>